<dbReference type="Proteomes" id="UP000001396">
    <property type="component" value="Unassembled WGS sequence"/>
</dbReference>
<gene>
    <name evidence="1" type="ORF">PPL_01335</name>
</gene>
<keyword evidence="2" id="KW-1185">Reference proteome</keyword>
<reference evidence="1 2" key="1">
    <citation type="journal article" date="2011" name="Genome Res.">
        <title>Phylogeny-wide analysis of social amoeba genomes highlights ancient origins for complex intercellular communication.</title>
        <authorList>
            <person name="Heidel A.J."/>
            <person name="Lawal H.M."/>
            <person name="Felder M."/>
            <person name="Schilde C."/>
            <person name="Helps N.R."/>
            <person name="Tunggal B."/>
            <person name="Rivero F."/>
            <person name="John U."/>
            <person name="Schleicher M."/>
            <person name="Eichinger L."/>
            <person name="Platzer M."/>
            <person name="Noegel A.A."/>
            <person name="Schaap P."/>
            <person name="Gloeckner G."/>
        </authorList>
    </citation>
    <scope>NUCLEOTIDE SEQUENCE [LARGE SCALE GENOMIC DNA]</scope>
    <source>
        <strain evidence="2">ATCC 26659 / Pp 5 / PN500</strain>
    </source>
</reference>
<dbReference type="EMBL" id="ADBJ01000004">
    <property type="protein sequence ID" value="EFA86098.1"/>
    <property type="molecule type" value="Genomic_DNA"/>
</dbReference>
<protein>
    <submittedName>
        <fullName evidence="1">Uncharacterized protein</fullName>
    </submittedName>
</protein>
<comment type="caution">
    <text evidence="1">The sequence shown here is derived from an EMBL/GenBank/DDBJ whole genome shotgun (WGS) entry which is preliminary data.</text>
</comment>
<dbReference type="RefSeq" id="XP_020438204.1">
    <property type="nucleotide sequence ID" value="XM_020572346.1"/>
</dbReference>
<dbReference type="InParanoid" id="D3AYS1"/>
<sequence>MKLWRFSVSTTSSTNKKISLMRCSCYSLTTTPNICVNFLNTTRQMPMDILQNSPLKYRRCIISNSVPDTILSRCLGNTMYNNFLVLLIVNNEDHKLC</sequence>
<accession>D3AYS1</accession>
<evidence type="ECO:0000313" key="1">
    <source>
        <dbReference type="EMBL" id="EFA86098.1"/>
    </source>
</evidence>
<dbReference type="GeneID" id="31356865"/>
<organism evidence="1 2">
    <name type="scientific">Heterostelium pallidum (strain ATCC 26659 / Pp 5 / PN500)</name>
    <name type="common">Cellular slime mold</name>
    <name type="synonym">Polysphondylium pallidum</name>
    <dbReference type="NCBI Taxonomy" id="670386"/>
    <lineage>
        <taxon>Eukaryota</taxon>
        <taxon>Amoebozoa</taxon>
        <taxon>Evosea</taxon>
        <taxon>Eumycetozoa</taxon>
        <taxon>Dictyostelia</taxon>
        <taxon>Acytosteliales</taxon>
        <taxon>Acytosteliaceae</taxon>
        <taxon>Heterostelium</taxon>
    </lineage>
</organism>
<dbReference type="AlphaFoldDB" id="D3AYS1"/>
<name>D3AYS1_HETP5</name>
<proteinExistence type="predicted"/>
<evidence type="ECO:0000313" key="2">
    <source>
        <dbReference type="Proteomes" id="UP000001396"/>
    </source>
</evidence>